<dbReference type="EMBL" id="BARW01035373">
    <property type="protein sequence ID" value="GAJ19874.1"/>
    <property type="molecule type" value="Genomic_DNA"/>
</dbReference>
<dbReference type="Gene3D" id="2.40.40.20">
    <property type="match status" value="1"/>
</dbReference>
<evidence type="ECO:0000259" key="1">
    <source>
        <dbReference type="Pfam" id="PF02359"/>
    </source>
</evidence>
<reference evidence="2" key="1">
    <citation type="journal article" date="2014" name="Front. Microbiol.">
        <title>High frequency of phylogenetically diverse reductive dehalogenase-homologous genes in deep subseafloor sedimentary metagenomes.</title>
        <authorList>
            <person name="Kawai M."/>
            <person name="Futagami T."/>
            <person name="Toyoda A."/>
            <person name="Takaki Y."/>
            <person name="Nishi S."/>
            <person name="Hori S."/>
            <person name="Arai W."/>
            <person name="Tsubouchi T."/>
            <person name="Morono Y."/>
            <person name="Uchiyama I."/>
            <person name="Ito T."/>
            <person name="Fujiyama A."/>
            <person name="Inagaki F."/>
            <person name="Takami H."/>
        </authorList>
    </citation>
    <scope>NUCLEOTIDE SEQUENCE</scope>
    <source>
        <strain evidence="2">Expedition CK06-06</strain>
    </source>
</reference>
<comment type="caution">
    <text evidence="2">The sequence shown here is derived from an EMBL/GenBank/DDBJ whole genome shotgun (WGS) entry which is preliminary data.</text>
</comment>
<dbReference type="InterPro" id="IPR009010">
    <property type="entry name" value="Asp_de-COase-like_dom_sf"/>
</dbReference>
<dbReference type="Pfam" id="PF02359">
    <property type="entry name" value="CDC48_N"/>
    <property type="match status" value="1"/>
</dbReference>
<evidence type="ECO:0000313" key="2">
    <source>
        <dbReference type="EMBL" id="GAJ19874.1"/>
    </source>
</evidence>
<feature type="domain" description="CDC48 N-terminal subdomain" evidence="1">
    <location>
        <begin position="21"/>
        <end position="53"/>
    </location>
</feature>
<accession>X1UQV4</accession>
<name>X1UQV4_9ZZZZ</name>
<dbReference type="InterPro" id="IPR003338">
    <property type="entry name" value="CDC4_N-term_subdom"/>
</dbReference>
<gene>
    <name evidence="2" type="ORF">S12H4_55183</name>
</gene>
<organism evidence="2">
    <name type="scientific">marine sediment metagenome</name>
    <dbReference type="NCBI Taxonomy" id="412755"/>
    <lineage>
        <taxon>unclassified sequences</taxon>
        <taxon>metagenomes</taxon>
        <taxon>ecological metagenomes</taxon>
    </lineage>
</organism>
<proteinExistence type="predicted"/>
<dbReference type="AlphaFoldDB" id="X1UQV4"/>
<protein>
    <recommendedName>
        <fullName evidence="1">CDC48 N-terminal subdomain domain-containing protein</fullName>
    </recommendedName>
</protein>
<dbReference type="SUPFAM" id="SSF50692">
    <property type="entry name" value="ADC-like"/>
    <property type="match status" value="1"/>
</dbReference>
<sequence>MSTKENDKKGLNNKDSQTVALRVQEAKKRDIGRNIARIDQETMEKLNIQTGDVNNNFCT</sequence>